<proteinExistence type="predicted"/>
<evidence type="ECO:0000313" key="5">
    <source>
        <dbReference type="Proteomes" id="UP000053477"/>
    </source>
</evidence>
<dbReference type="SUPFAM" id="SSF54631">
    <property type="entry name" value="CBS-domain pair"/>
    <property type="match status" value="1"/>
</dbReference>
<feature type="domain" description="CBS" evidence="3">
    <location>
        <begin position="42"/>
        <end position="99"/>
    </location>
</feature>
<sequence>MATLSESSRASVNSTTTSTNGIANVKPSAAHKYRGAVVEDLQLPPAFTLPDDEVVDRAIEMAHDRDFSYIPILSQTRKPLGYLDVKALLQAEGINGQDSVTKYMTRFKRGPSHTYTVITPATPLDVVESFLEEKDDSFAIITDYGRNFVLGVATREDLEKFVTRSGFMSNSSFS</sequence>
<evidence type="ECO:0000256" key="2">
    <source>
        <dbReference type="SAM" id="MobiDB-lite"/>
    </source>
</evidence>
<evidence type="ECO:0000259" key="3">
    <source>
        <dbReference type="PROSITE" id="PS51371"/>
    </source>
</evidence>
<accession>A0A0H2S302</accession>
<dbReference type="InterPro" id="IPR000644">
    <property type="entry name" value="CBS_dom"/>
</dbReference>
<dbReference type="Pfam" id="PF00571">
    <property type="entry name" value="CBS"/>
    <property type="match status" value="1"/>
</dbReference>
<dbReference type="STRING" id="27342.A0A0H2S302"/>
<dbReference type="PANTHER" id="PTHR42115">
    <property type="entry name" value="BETA-SYNTHASE (BETA-THIONASE), PUTATIVE (AFU_ORTHOLOGUE AFUA_3G08420)-RELATED"/>
    <property type="match status" value="1"/>
</dbReference>
<dbReference type="Proteomes" id="UP000053477">
    <property type="component" value="Unassembled WGS sequence"/>
</dbReference>
<reference evidence="4 5" key="1">
    <citation type="submission" date="2015-04" db="EMBL/GenBank/DDBJ databases">
        <title>Complete genome sequence of Schizopora paradoxa KUC8140, a cosmopolitan wood degrader in East Asia.</title>
        <authorList>
            <consortium name="DOE Joint Genome Institute"/>
            <person name="Min B."/>
            <person name="Park H."/>
            <person name="Jang Y."/>
            <person name="Kim J.-J."/>
            <person name="Kim K.H."/>
            <person name="Pangilinan J."/>
            <person name="Lipzen A."/>
            <person name="Riley R."/>
            <person name="Grigoriev I.V."/>
            <person name="Spatafora J.W."/>
            <person name="Choi I.-G."/>
        </authorList>
    </citation>
    <scope>NUCLEOTIDE SEQUENCE [LARGE SCALE GENOMIC DNA]</scope>
    <source>
        <strain evidence="4 5">KUC8140</strain>
    </source>
</reference>
<dbReference type="Gene3D" id="3.10.580.10">
    <property type="entry name" value="CBS-domain"/>
    <property type="match status" value="1"/>
</dbReference>
<dbReference type="PANTHER" id="PTHR42115:SF1">
    <property type="entry name" value="BETA-SYNTHASE (BETA-THIONASE), PUTATIVE (AFU_ORTHOLOGUE AFUA_3G08420)-RELATED"/>
    <property type="match status" value="1"/>
</dbReference>
<keyword evidence="1" id="KW-0129">CBS domain</keyword>
<dbReference type="EMBL" id="KQ085920">
    <property type="protein sequence ID" value="KLO16118.1"/>
    <property type="molecule type" value="Genomic_DNA"/>
</dbReference>
<dbReference type="InParanoid" id="A0A0H2S302"/>
<protein>
    <recommendedName>
        <fullName evidence="3">CBS domain-containing protein</fullName>
    </recommendedName>
</protein>
<dbReference type="PROSITE" id="PS51371">
    <property type="entry name" value="CBS"/>
    <property type="match status" value="1"/>
</dbReference>
<dbReference type="InterPro" id="IPR046342">
    <property type="entry name" value="CBS_dom_sf"/>
</dbReference>
<evidence type="ECO:0000313" key="4">
    <source>
        <dbReference type="EMBL" id="KLO16118.1"/>
    </source>
</evidence>
<keyword evidence="5" id="KW-1185">Reference proteome</keyword>
<feature type="compositionally biased region" description="Polar residues" evidence="2">
    <location>
        <begin position="1"/>
        <end position="22"/>
    </location>
</feature>
<organism evidence="4 5">
    <name type="scientific">Schizopora paradoxa</name>
    <dbReference type="NCBI Taxonomy" id="27342"/>
    <lineage>
        <taxon>Eukaryota</taxon>
        <taxon>Fungi</taxon>
        <taxon>Dikarya</taxon>
        <taxon>Basidiomycota</taxon>
        <taxon>Agaricomycotina</taxon>
        <taxon>Agaricomycetes</taxon>
        <taxon>Hymenochaetales</taxon>
        <taxon>Schizoporaceae</taxon>
        <taxon>Schizopora</taxon>
    </lineage>
</organism>
<dbReference type="AlphaFoldDB" id="A0A0H2S302"/>
<name>A0A0H2S302_9AGAM</name>
<dbReference type="OrthoDB" id="2536440at2759"/>
<gene>
    <name evidence="4" type="ORF">SCHPADRAFT_938162</name>
</gene>
<evidence type="ECO:0000256" key="1">
    <source>
        <dbReference type="PROSITE-ProRule" id="PRU00703"/>
    </source>
</evidence>
<feature type="region of interest" description="Disordered" evidence="2">
    <location>
        <begin position="1"/>
        <end position="23"/>
    </location>
</feature>